<dbReference type="SUPFAM" id="SSF52374">
    <property type="entry name" value="Nucleotidylyl transferase"/>
    <property type="match status" value="1"/>
</dbReference>
<sequence length="368" mass="40639">MIPSEIISKIHSLAYPGVLAITGGGANAISQLLTVPGASQTILEAIVPYSENALNRWLGHPPEQYCSAGTARAMAERALQKARLYQPHEHNWGLGCTASLATSRPKLGEHRFFLAIKKGGIVREYSAVLQKGARDRAGEEELLAQIILQALLEAFDQPERLAIDFREAEVLHSSSDSLQRLPAGWYLQDLDGRIRQEVPTPKVLFPGSFRPLHAGHRKLADLAKQRLGQAVYFELSRANVDKPSLSESEIRHRLKQFEGYAPVLVTEAPTFLEKGRLFPGTVFVVGADTAVRIIDPRYYGDDSSQRDAALDELLALRNSFLVAGRCDAEGRFVDLDQIGVDLRHRSLFTGLLESEFRFDISSTSIRGG</sequence>
<dbReference type="Gene3D" id="3.40.50.620">
    <property type="entry name" value="HUPs"/>
    <property type="match status" value="1"/>
</dbReference>
<dbReference type="InterPro" id="IPR014729">
    <property type="entry name" value="Rossmann-like_a/b/a_fold"/>
</dbReference>
<organism evidence="2 3">
    <name type="scientific">Telmatocola sphagniphila</name>
    <dbReference type="NCBI Taxonomy" id="1123043"/>
    <lineage>
        <taxon>Bacteria</taxon>
        <taxon>Pseudomonadati</taxon>
        <taxon>Planctomycetota</taxon>
        <taxon>Planctomycetia</taxon>
        <taxon>Gemmatales</taxon>
        <taxon>Gemmataceae</taxon>
    </lineage>
</organism>
<evidence type="ECO:0000259" key="1">
    <source>
        <dbReference type="Pfam" id="PF01467"/>
    </source>
</evidence>
<evidence type="ECO:0000313" key="2">
    <source>
        <dbReference type="EMBL" id="QVL30836.1"/>
    </source>
</evidence>
<dbReference type="KEGG" id="tsph:KIH39_18540"/>
<dbReference type="Gene3D" id="3.90.950.20">
    <property type="entry name" value="CinA-like"/>
    <property type="match status" value="1"/>
</dbReference>
<gene>
    <name evidence="2" type="ORF">KIH39_18540</name>
</gene>
<dbReference type="Proteomes" id="UP000676194">
    <property type="component" value="Chromosome"/>
</dbReference>
<dbReference type="Pfam" id="PF01467">
    <property type="entry name" value="CTP_transf_like"/>
    <property type="match status" value="1"/>
</dbReference>
<proteinExistence type="predicted"/>
<dbReference type="PANTHER" id="PTHR31285">
    <property type="entry name" value="NICOTINAMIDE MONONUCLEOTIDE ADENYLYLTRANSFERASE"/>
    <property type="match status" value="1"/>
</dbReference>
<dbReference type="PANTHER" id="PTHR31285:SF0">
    <property type="entry name" value="NICOTINAMIDE MONONUCLEOTIDE ADENYLYLTRANSFERASE"/>
    <property type="match status" value="1"/>
</dbReference>
<dbReference type="InterPro" id="IPR036653">
    <property type="entry name" value="CinA-like_C"/>
</dbReference>
<name>A0A8E6EX32_9BACT</name>
<evidence type="ECO:0000313" key="3">
    <source>
        <dbReference type="Proteomes" id="UP000676194"/>
    </source>
</evidence>
<accession>A0A8E6EX32</accession>
<dbReference type="GO" id="GO:0005737">
    <property type="term" value="C:cytoplasm"/>
    <property type="evidence" value="ECO:0007669"/>
    <property type="project" value="TreeGrafter"/>
</dbReference>
<dbReference type="InterPro" id="IPR004821">
    <property type="entry name" value="Cyt_trans-like"/>
</dbReference>
<dbReference type="AlphaFoldDB" id="A0A8E6EX32"/>
<protein>
    <submittedName>
        <fullName evidence="2">CinA family protein</fullName>
    </submittedName>
</protein>
<dbReference type="EMBL" id="CP074694">
    <property type="protein sequence ID" value="QVL30836.1"/>
    <property type="molecule type" value="Genomic_DNA"/>
</dbReference>
<reference evidence="2" key="1">
    <citation type="submission" date="2021-05" db="EMBL/GenBank/DDBJ databases">
        <title>Complete genome sequence of the cellulolytic planctomycete Telmatocola sphagniphila SP2T and characterization of the first cellulase from planctomycetes.</title>
        <authorList>
            <person name="Rakitin A.L."/>
            <person name="Beletsky A.V."/>
            <person name="Naumoff D.G."/>
            <person name="Kulichevskaya I.S."/>
            <person name="Mardanov A.V."/>
            <person name="Ravin N.V."/>
            <person name="Dedysh S.N."/>
        </authorList>
    </citation>
    <scope>NUCLEOTIDE SEQUENCE</scope>
    <source>
        <strain evidence="2">SP2T</strain>
    </source>
</reference>
<dbReference type="GO" id="GO:0016887">
    <property type="term" value="F:ATP hydrolysis activity"/>
    <property type="evidence" value="ECO:0007669"/>
    <property type="project" value="TreeGrafter"/>
</dbReference>
<dbReference type="SUPFAM" id="SSF142433">
    <property type="entry name" value="CinA-like"/>
    <property type="match status" value="1"/>
</dbReference>
<dbReference type="GO" id="GO:0000309">
    <property type="term" value="F:nicotinamide-nucleotide adenylyltransferase activity"/>
    <property type="evidence" value="ECO:0007669"/>
    <property type="project" value="TreeGrafter"/>
</dbReference>
<keyword evidence="3" id="KW-1185">Reference proteome</keyword>
<dbReference type="RefSeq" id="WP_213494718.1">
    <property type="nucleotide sequence ID" value="NZ_CP074694.1"/>
</dbReference>
<feature type="domain" description="Cytidyltransferase-like" evidence="1">
    <location>
        <begin position="204"/>
        <end position="366"/>
    </location>
</feature>